<keyword evidence="2" id="KW-1185">Reference proteome</keyword>
<dbReference type="InterPro" id="IPR012340">
    <property type="entry name" value="NA-bd_OB-fold"/>
</dbReference>
<dbReference type="STRING" id="109376.A0A0D3EBB0"/>
<dbReference type="EnsemblPlants" id="Bo9g120400.1">
    <property type="protein sequence ID" value="Bo9g120400.1"/>
    <property type="gene ID" value="Bo9g120400"/>
</dbReference>
<evidence type="ECO:0008006" key="3">
    <source>
        <dbReference type="Google" id="ProtNLM"/>
    </source>
</evidence>
<proteinExistence type="predicted"/>
<reference evidence="1 2" key="1">
    <citation type="journal article" date="2014" name="Genome Biol.">
        <title>Transcriptome and methylome profiling reveals relics of genome dominance in the mesopolyploid Brassica oleracea.</title>
        <authorList>
            <person name="Parkin I.A."/>
            <person name="Koh C."/>
            <person name="Tang H."/>
            <person name="Robinson S.J."/>
            <person name="Kagale S."/>
            <person name="Clarke W.E."/>
            <person name="Town C.D."/>
            <person name="Nixon J."/>
            <person name="Krishnakumar V."/>
            <person name="Bidwell S.L."/>
            <person name="Denoeud F."/>
            <person name="Belcram H."/>
            <person name="Links M.G."/>
            <person name="Just J."/>
            <person name="Clarke C."/>
            <person name="Bender T."/>
            <person name="Huebert T."/>
            <person name="Mason A.S."/>
            <person name="Pires J.C."/>
            <person name="Barker G."/>
            <person name="Moore J."/>
            <person name="Walley P.G."/>
            <person name="Manoli S."/>
            <person name="Batley J."/>
            <person name="Edwards D."/>
            <person name="Nelson M.N."/>
            <person name="Wang X."/>
            <person name="Paterson A.H."/>
            <person name="King G."/>
            <person name="Bancroft I."/>
            <person name="Chalhoub B."/>
            <person name="Sharpe A.G."/>
        </authorList>
    </citation>
    <scope>NUCLEOTIDE SEQUENCE</scope>
    <source>
        <strain evidence="1 2">cv. TO1000</strain>
    </source>
</reference>
<protein>
    <recommendedName>
        <fullName evidence="3">Replication factor A C-terminal domain-containing protein</fullName>
    </recommendedName>
</protein>
<evidence type="ECO:0000313" key="1">
    <source>
        <dbReference type="EnsemblPlants" id="Bo9g120400.1"/>
    </source>
</evidence>
<dbReference type="HOGENOM" id="CLU_1663230_0_0_1"/>
<dbReference type="Gene3D" id="2.40.50.140">
    <property type="entry name" value="Nucleic acid-binding proteins"/>
    <property type="match status" value="1"/>
</dbReference>
<dbReference type="AlphaFoldDB" id="A0A0D3EBB0"/>
<organism evidence="1 2">
    <name type="scientific">Brassica oleracea var. oleracea</name>
    <dbReference type="NCBI Taxonomy" id="109376"/>
    <lineage>
        <taxon>Eukaryota</taxon>
        <taxon>Viridiplantae</taxon>
        <taxon>Streptophyta</taxon>
        <taxon>Embryophyta</taxon>
        <taxon>Tracheophyta</taxon>
        <taxon>Spermatophyta</taxon>
        <taxon>Magnoliopsida</taxon>
        <taxon>eudicotyledons</taxon>
        <taxon>Gunneridae</taxon>
        <taxon>Pentapetalae</taxon>
        <taxon>rosids</taxon>
        <taxon>malvids</taxon>
        <taxon>Brassicales</taxon>
        <taxon>Brassicaceae</taxon>
        <taxon>Brassiceae</taxon>
        <taxon>Brassica</taxon>
    </lineage>
</organism>
<evidence type="ECO:0000313" key="2">
    <source>
        <dbReference type="Proteomes" id="UP000032141"/>
    </source>
</evidence>
<accession>A0A0D3EBB0</accession>
<dbReference type="Proteomes" id="UP000032141">
    <property type="component" value="Chromosome C9"/>
</dbReference>
<reference evidence="1" key="2">
    <citation type="submission" date="2015-03" db="UniProtKB">
        <authorList>
            <consortium name="EnsemblPlants"/>
        </authorList>
    </citation>
    <scope>IDENTIFICATION</scope>
</reference>
<dbReference type="Gramene" id="Bo9g120400.1">
    <property type="protein sequence ID" value="Bo9g120400.1"/>
    <property type="gene ID" value="Bo9g120400"/>
</dbReference>
<sequence>MILPSPKFHVSSLSQQESYYKTQSFNDSTAPIKSVIFVRYRVELSVSDETDDAVFVAFDIETAKLTNIQAAEILVEGVYAQVDAELPWFVAEIVGKTYTFQLNYINDKFNILKTGGAEVPDAQLPGVSALASNVLLMRTPILRPSHPRLLIQLPNVNLH</sequence>
<name>A0A0D3EBB0_BRAOL</name>